<dbReference type="SMART" id="SM00360">
    <property type="entry name" value="RRM"/>
    <property type="match status" value="1"/>
</dbReference>
<evidence type="ECO:0000313" key="8">
    <source>
        <dbReference type="Proteomes" id="UP000053237"/>
    </source>
</evidence>
<comment type="subcellular location">
    <subcellularLocation>
        <location evidence="1">Nucleus</location>
        <location evidence="1">Nucleolus</location>
    </subcellularLocation>
</comment>
<name>A0A024FSX1_9STRA</name>
<protein>
    <recommendedName>
        <fullName evidence="6">RRM domain-containing protein</fullName>
    </recommendedName>
</protein>
<dbReference type="AlphaFoldDB" id="A0A024FSX1"/>
<gene>
    <name evidence="7" type="ORF">BN9_062570</name>
</gene>
<dbReference type="SUPFAM" id="SSF54928">
    <property type="entry name" value="RNA-binding domain, RBD"/>
    <property type="match status" value="1"/>
</dbReference>
<dbReference type="OrthoDB" id="21467at2759"/>
<dbReference type="GO" id="GO:0005730">
    <property type="term" value="C:nucleolus"/>
    <property type="evidence" value="ECO:0007669"/>
    <property type="project" value="UniProtKB-SubCell"/>
</dbReference>
<feature type="compositionally biased region" description="Polar residues" evidence="5">
    <location>
        <begin position="1"/>
        <end position="11"/>
    </location>
</feature>
<evidence type="ECO:0000256" key="4">
    <source>
        <dbReference type="PROSITE-ProRule" id="PRU00176"/>
    </source>
</evidence>
<dbReference type="GO" id="GO:0003723">
    <property type="term" value="F:RNA binding"/>
    <property type="evidence" value="ECO:0007669"/>
    <property type="project" value="UniProtKB-UniRule"/>
</dbReference>
<dbReference type="STRING" id="65357.A0A024FSX1"/>
<dbReference type="EMBL" id="CAIX01000096">
    <property type="protein sequence ID" value="CCI10143.1"/>
    <property type="molecule type" value="Genomic_DNA"/>
</dbReference>
<proteinExistence type="predicted"/>
<dbReference type="Gene3D" id="3.30.70.330">
    <property type="match status" value="1"/>
</dbReference>
<dbReference type="InterPro" id="IPR012677">
    <property type="entry name" value="Nucleotide-bd_a/b_plait_sf"/>
</dbReference>
<evidence type="ECO:0000256" key="1">
    <source>
        <dbReference type="ARBA" id="ARBA00004604"/>
    </source>
</evidence>
<dbReference type="InterPro" id="IPR035979">
    <property type="entry name" value="RBD_domain_sf"/>
</dbReference>
<accession>A0A024FSX1</accession>
<keyword evidence="3" id="KW-0539">Nucleus</keyword>
<feature type="region of interest" description="Disordered" evidence="5">
    <location>
        <begin position="1"/>
        <end position="34"/>
    </location>
</feature>
<sequence>MVSNSITTQLEKLQGEEWNSDSDNEQNTKNNTQLETKENIIPIPIAKKSKKARLAAENNATQSESSRVVYLGRIPHGFYEEQMSGFFKQFGKVTRLRLSRNKRTGKSKHFAFIEFQDAEVAKIVAETMNDYCLFDHKLACHLIPTNRIHERLFVGANKAFKVHNHVAQSRKEYNAERTFLQERKRCKRILKKETQKRNILETLGIKYQYSGYMGQIAVKDNVHVHFDKV</sequence>
<dbReference type="Pfam" id="PF00076">
    <property type="entry name" value="RRM_1"/>
    <property type="match status" value="1"/>
</dbReference>
<reference evidence="7 8" key="1">
    <citation type="submission" date="2012-05" db="EMBL/GenBank/DDBJ databases">
        <title>Recombination and specialization in a pathogen metapopulation.</title>
        <authorList>
            <person name="Gardiner A."/>
            <person name="Kemen E."/>
            <person name="Schultz-Larsen T."/>
            <person name="MacLean D."/>
            <person name="Van Oosterhout C."/>
            <person name="Jones J.D.G."/>
        </authorList>
    </citation>
    <scope>NUCLEOTIDE SEQUENCE [LARGE SCALE GENOMIC DNA]</scope>
    <source>
        <strain evidence="7 8">Ac Nc2</strain>
    </source>
</reference>
<feature type="compositionally biased region" description="Polar residues" evidence="5">
    <location>
        <begin position="25"/>
        <end position="34"/>
    </location>
</feature>
<evidence type="ECO:0000256" key="5">
    <source>
        <dbReference type="SAM" id="MobiDB-lite"/>
    </source>
</evidence>
<dbReference type="PROSITE" id="PS50102">
    <property type="entry name" value="RRM"/>
    <property type="match status" value="1"/>
</dbReference>
<keyword evidence="2 4" id="KW-0694">RNA-binding</keyword>
<comment type="caution">
    <text evidence="7">The sequence shown here is derived from an EMBL/GenBank/DDBJ whole genome shotgun (WGS) entry which is preliminary data.</text>
</comment>
<dbReference type="Proteomes" id="UP000053237">
    <property type="component" value="Unassembled WGS sequence"/>
</dbReference>
<evidence type="ECO:0000313" key="7">
    <source>
        <dbReference type="EMBL" id="CCI10143.1"/>
    </source>
</evidence>
<keyword evidence="8" id="KW-1185">Reference proteome</keyword>
<organism evidence="7 8">
    <name type="scientific">Albugo candida</name>
    <dbReference type="NCBI Taxonomy" id="65357"/>
    <lineage>
        <taxon>Eukaryota</taxon>
        <taxon>Sar</taxon>
        <taxon>Stramenopiles</taxon>
        <taxon>Oomycota</taxon>
        <taxon>Peronosporomycetes</taxon>
        <taxon>Albuginales</taxon>
        <taxon>Albuginaceae</taxon>
        <taxon>Albugo</taxon>
    </lineage>
</organism>
<dbReference type="InParanoid" id="A0A024FSX1"/>
<evidence type="ECO:0000256" key="3">
    <source>
        <dbReference type="ARBA" id="ARBA00023242"/>
    </source>
</evidence>
<evidence type="ECO:0000259" key="6">
    <source>
        <dbReference type="PROSITE" id="PS50102"/>
    </source>
</evidence>
<evidence type="ECO:0000256" key="2">
    <source>
        <dbReference type="ARBA" id="ARBA00022884"/>
    </source>
</evidence>
<dbReference type="CDD" id="cd12307">
    <property type="entry name" value="RRM_NIFK_like"/>
    <property type="match status" value="1"/>
</dbReference>
<feature type="domain" description="RRM" evidence="6">
    <location>
        <begin position="67"/>
        <end position="145"/>
    </location>
</feature>
<dbReference type="PANTHER" id="PTHR46754">
    <property type="entry name" value="MKI67 FHA DOMAIN-INTERACTING NUCLEOLAR PHOSPHOPROTEIN"/>
    <property type="match status" value="1"/>
</dbReference>
<dbReference type="InterPro" id="IPR000504">
    <property type="entry name" value="RRM_dom"/>
</dbReference>